<evidence type="ECO:0000313" key="4">
    <source>
        <dbReference type="Proteomes" id="UP000625316"/>
    </source>
</evidence>
<dbReference type="Proteomes" id="UP000625316">
    <property type="component" value="Unassembled WGS sequence"/>
</dbReference>
<evidence type="ECO:0000259" key="2">
    <source>
        <dbReference type="Pfam" id="PF00395"/>
    </source>
</evidence>
<feature type="compositionally biased region" description="Low complexity" evidence="1">
    <location>
        <begin position="295"/>
        <end position="306"/>
    </location>
</feature>
<keyword evidence="4" id="KW-1185">Reference proteome</keyword>
<dbReference type="PRINTS" id="PR01217">
    <property type="entry name" value="PRICHEXTENSN"/>
</dbReference>
<protein>
    <submittedName>
        <fullName evidence="3">S-layer homology domain-containing protein</fullName>
    </submittedName>
</protein>
<dbReference type="PANTHER" id="PTHR33740:SF3">
    <property type="entry name" value="GPI-ANCHORED ADHESIN-LIKE PROTEIN"/>
    <property type="match status" value="1"/>
</dbReference>
<proteinExistence type="predicted"/>
<accession>A0A928VP57</accession>
<feature type="compositionally biased region" description="Low complexity" evidence="1">
    <location>
        <begin position="34"/>
        <end position="61"/>
    </location>
</feature>
<organism evidence="3 4">
    <name type="scientific">Romeriopsis navalis LEGE 11480</name>
    <dbReference type="NCBI Taxonomy" id="2777977"/>
    <lineage>
        <taxon>Bacteria</taxon>
        <taxon>Bacillati</taxon>
        <taxon>Cyanobacteriota</taxon>
        <taxon>Cyanophyceae</taxon>
        <taxon>Leptolyngbyales</taxon>
        <taxon>Leptolyngbyaceae</taxon>
        <taxon>Romeriopsis</taxon>
        <taxon>Romeriopsis navalis</taxon>
    </lineage>
</organism>
<reference evidence="3" key="1">
    <citation type="submission" date="2020-10" db="EMBL/GenBank/DDBJ databases">
        <authorList>
            <person name="Castelo-Branco R."/>
            <person name="Eusebio N."/>
            <person name="Adriana R."/>
            <person name="Vieira A."/>
            <person name="Brugerolle De Fraissinette N."/>
            <person name="Rezende De Castro R."/>
            <person name="Schneider M.P."/>
            <person name="Vasconcelos V."/>
            <person name="Leao P.N."/>
        </authorList>
    </citation>
    <scope>NUCLEOTIDE SEQUENCE</scope>
    <source>
        <strain evidence="3">LEGE 11480</strain>
    </source>
</reference>
<dbReference type="EMBL" id="JADEXQ010000089">
    <property type="protein sequence ID" value="MBE9032121.1"/>
    <property type="molecule type" value="Genomic_DNA"/>
</dbReference>
<dbReference type="RefSeq" id="WP_264326944.1">
    <property type="nucleotide sequence ID" value="NZ_JADEXQ010000089.1"/>
</dbReference>
<evidence type="ECO:0000313" key="3">
    <source>
        <dbReference type="EMBL" id="MBE9032121.1"/>
    </source>
</evidence>
<feature type="region of interest" description="Disordered" evidence="1">
    <location>
        <begin position="28"/>
        <end position="72"/>
    </location>
</feature>
<comment type="caution">
    <text evidence="3">The sequence shown here is derived from an EMBL/GenBank/DDBJ whole genome shotgun (WGS) entry which is preliminary data.</text>
</comment>
<name>A0A928VP57_9CYAN</name>
<dbReference type="InterPro" id="IPR001119">
    <property type="entry name" value="SLH_dom"/>
</dbReference>
<sequence>MRQSRLFPFPLLLFLIACNRQSLEQAIAPDPRLTTAPNTTATPSQTPAPTTPKPTTAAATPTPKPGLGGYTDLDSTPKQLRSYLNELLQLKLLPLKFCKPSLCSTFKPNQPIQRRTYARWLVTTNNRFYLGASTMQIRLATTTAQPAFKDLPNTDADFAIIQGLAEAGILPSRLSNDKAPQVFKPNDPLTRTDLILWKAPLDLRRLPPDASVKEIKQDIGFKDAPKMSPALRNALLSDHQNGNNAGFRRAFGYTTIFQPQRPVTRAEAAAVVWHFGTSSSPISAQSVLNPVSDFAPTPEAAASTSPTPSPTSSPQ</sequence>
<dbReference type="AlphaFoldDB" id="A0A928VP57"/>
<feature type="domain" description="SLH" evidence="2">
    <location>
        <begin position="257"/>
        <end position="269"/>
    </location>
</feature>
<feature type="region of interest" description="Disordered" evidence="1">
    <location>
        <begin position="289"/>
        <end position="315"/>
    </location>
</feature>
<dbReference type="PANTHER" id="PTHR33740">
    <property type="entry name" value="GPI-ANCHORED ADHESIN-LIKE PROTEIN"/>
    <property type="match status" value="1"/>
</dbReference>
<dbReference type="PROSITE" id="PS51257">
    <property type="entry name" value="PROKAR_LIPOPROTEIN"/>
    <property type="match status" value="1"/>
</dbReference>
<dbReference type="Pfam" id="PF00395">
    <property type="entry name" value="SLH"/>
    <property type="match status" value="1"/>
</dbReference>
<evidence type="ECO:0000256" key="1">
    <source>
        <dbReference type="SAM" id="MobiDB-lite"/>
    </source>
</evidence>
<gene>
    <name evidence="3" type="ORF">IQ266_20490</name>
</gene>